<dbReference type="SUPFAM" id="SSF75620">
    <property type="entry name" value="Release factor"/>
    <property type="match status" value="1"/>
</dbReference>
<keyword evidence="5 13" id="KW-0378">Hydrolase</keyword>
<dbReference type="GO" id="GO:0004045">
    <property type="term" value="F:peptidyl-tRNA hydrolase activity"/>
    <property type="evidence" value="ECO:0007669"/>
    <property type="project" value="UniProtKB-EC"/>
</dbReference>
<sequence>MSSTPPSDNSLAISNQVHLPLEEIDMQAIRAQGAGGQNVNKVSSAIHLRFDIRGSSLPDFYKERLLALRDKRITSDGILVLKAQRFRTQEKNRADALERLQALIHSVGVVQKKRRPTKPTRSSKRKRMDSKTKRGRVKSLRGRVDH</sequence>
<evidence type="ECO:0000256" key="1">
    <source>
        <dbReference type="ARBA" id="ARBA00004496"/>
    </source>
</evidence>
<gene>
    <name evidence="13" type="ORF">EY643_05900</name>
</gene>
<evidence type="ECO:0000256" key="2">
    <source>
        <dbReference type="ARBA" id="ARBA00010835"/>
    </source>
</evidence>
<protein>
    <recommendedName>
        <fullName evidence="9">Peptidyl-tRNA hydrolase ArfB</fullName>
        <ecNumber evidence="3">3.1.1.29</ecNumber>
    </recommendedName>
    <alternativeName>
        <fullName evidence="10">Alternative ribosome-rescue factor B</fullName>
    </alternativeName>
</protein>
<name>A0A5P9NHG0_9GAMM</name>
<dbReference type="FunFam" id="3.30.160.20:FF:000029">
    <property type="entry name" value="Peptidyl-tRNA hydrolase YaeJ"/>
    <property type="match status" value="1"/>
</dbReference>
<evidence type="ECO:0000256" key="11">
    <source>
        <dbReference type="SAM" id="MobiDB-lite"/>
    </source>
</evidence>
<evidence type="ECO:0000256" key="9">
    <source>
        <dbReference type="ARBA" id="ARBA00070375"/>
    </source>
</evidence>
<dbReference type="PANTHER" id="PTHR47814">
    <property type="entry name" value="PEPTIDYL-TRNA HYDROLASE ARFB"/>
    <property type="match status" value="1"/>
</dbReference>
<dbReference type="EC" id="3.1.1.29" evidence="3"/>
<dbReference type="EMBL" id="CP036422">
    <property type="protein sequence ID" value="QFU75222.1"/>
    <property type="molecule type" value="Genomic_DNA"/>
</dbReference>
<dbReference type="KEGG" id="halc:EY643_05900"/>
<feature type="compositionally biased region" description="Basic residues" evidence="11">
    <location>
        <begin position="111"/>
        <end position="146"/>
    </location>
</feature>
<evidence type="ECO:0000313" key="14">
    <source>
        <dbReference type="Proteomes" id="UP000326287"/>
    </source>
</evidence>
<reference evidence="13 14" key="1">
    <citation type="submission" date="2019-02" db="EMBL/GenBank/DDBJ databases">
        <authorList>
            <person name="Li S.-H."/>
        </authorList>
    </citation>
    <scope>NUCLEOTIDE SEQUENCE [LARGE SCALE GENOMIC DNA]</scope>
    <source>
        <strain evidence="13 14">IMCC14385</strain>
    </source>
</reference>
<feature type="region of interest" description="Disordered" evidence="11">
    <location>
        <begin position="109"/>
        <end position="146"/>
    </location>
</feature>
<comment type="subunit">
    <text evidence="8">Associated with 70S ribosomes and polysomes.</text>
</comment>
<dbReference type="GO" id="GO:0003747">
    <property type="term" value="F:translation release factor activity"/>
    <property type="evidence" value="ECO:0007669"/>
    <property type="project" value="InterPro"/>
</dbReference>
<keyword evidence="6" id="KW-0810">Translation regulation</keyword>
<dbReference type="Gene3D" id="3.30.160.20">
    <property type="match status" value="1"/>
</dbReference>
<dbReference type="PROSITE" id="PS00745">
    <property type="entry name" value="RF_PROK_I"/>
    <property type="match status" value="1"/>
</dbReference>
<evidence type="ECO:0000256" key="3">
    <source>
        <dbReference type="ARBA" id="ARBA00013260"/>
    </source>
</evidence>
<evidence type="ECO:0000256" key="4">
    <source>
        <dbReference type="ARBA" id="ARBA00022490"/>
    </source>
</evidence>
<keyword evidence="4" id="KW-0963">Cytoplasm</keyword>
<evidence type="ECO:0000256" key="7">
    <source>
        <dbReference type="ARBA" id="ARBA00048707"/>
    </source>
</evidence>
<dbReference type="Proteomes" id="UP000326287">
    <property type="component" value="Chromosome"/>
</dbReference>
<keyword evidence="14" id="KW-1185">Reference proteome</keyword>
<evidence type="ECO:0000256" key="10">
    <source>
        <dbReference type="ARBA" id="ARBA00077576"/>
    </source>
</evidence>
<accession>A0A5P9NHG0</accession>
<dbReference type="NCBIfam" id="NF006718">
    <property type="entry name" value="PRK09256.1"/>
    <property type="match status" value="1"/>
</dbReference>
<evidence type="ECO:0000256" key="8">
    <source>
        <dbReference type="ARBA" id="ARBA00063421"/>
    </source>
</evidence>
<proteinExistence type="inferred from homology"/>
<comment type="subcellular location">
    <subcellularLocation>
        <location evidence="1">Cytoplasm</location>
    </subcellularLocation>
</comment>
<evidence type="ECO:0000259" key="12">
    <source>
        <dbReference type="PROSITE" id="PS00745"/>
    </source>
</evidence>
<dbReference type="Pfam" id="PF00472">
    <property type="entry name" value="RF-1"/>
    <property type="match status" value="1"/>
</dbReference>
<dbReference type="GO" id="GO:0006417">
    <property type="term" value="P:regulation of translation"/>
    <property type="evidence" value="ECO:0007669"/>
    <property type="project" value="UniProtKB-KW"/>
</dbReference>
<dbReference type="GO" id="GO:0005737">
    <property type="term" value="C:cytoplasm"/>
    <property type="evidence" value="ECO:0007669"/>
    <property type="project" value="UniProtKB-SubCell"/>
</dbReference>
<dbReference type="RefSeq" id="WP_152661328.1">
    <property type="nucleotide sequence ID" value="NZ_CP036422.1"/>
</dbReference>
<dbReference type="InterPro" id="IPR045853">
    <property type="entry name" value="Pep_chain_release_fac_I_sf"/>
</dbReference>
<dbReference type="GO" id="GO:0072344">
    <property type="term" value="P:rescue of stalled ribosome"/>
    <property type="evidence" value="ECO:0007669"/>
    <property type="project" value="TreeGrafter"/>
</dbReference>
<comment type="catalytic activity">
    <reaction evidence="7">
        <text>an N-acyl-L-alpha-aminoacyl-tRNA + H2O = an N-acyl-L-amino acid + a tRNA + H(+)</text>
        <dbReference type="Rhea" id="RHEA:54448"/>
        <dbReference type="Rhea" id="RHEA-COMP:10123"/>
        <dbReference type="Rhea" id="RHEA-COMP:13883"/>
        <dbReference type="ChEBI" id="CHEBI:15377"/>
        <dbReference type="ChEBI" id="CHEBI:15378"/>
        <dbReference type="ChEBI" id="CHEBI:59874"/>
        <dbReference type="ChEBI" id="CHEBI:78442"/>
        <dbReference type="ChEBI" id="CHEBI:138191"/>
        <dbReference type="EC" id="3.1.1.29"/>
    </reaction>
</comment>
<dbReference type="PANTHER" id="PTHR47814:SF1">
    <property type="entry name" value="PEPTIDYL-TRNA HYDROLASE ARFB"/>
    <property type="match status" value="1"/>
</dbReference>
<evidence type="ECO:0000313" key="13">
    <source>
        <dbReference type="EMBL" id="QFU75222.1"/>
    </source>
</evidence>
<dbReference type="AlphaFoldDB" id="A0A5P9NHG0"/>
<dbReference type="OrthoDB" id="9815709at2"/>
<dbReference type="InterPro" id="IPR000352">
    <property type="entry name" value="Pep_chain_release_fac_I"/>
</dbReference>
<evidence type="ECO:0000256" key="5">
    <source>
        <dbReference type="ARBA" id="ARBA00022801"/>
    </source>
</evidence>
<comment type="similarity">
    <text evidence="2">Belongs to the prokaryotic/mitochondrial release factor family.</text>
</comment>
<dbReference type="GO" id="GO:0043022">
    <property type="term" value="F:ribosome binding"/>
    <property type="evidence" value="ECO:0007669"/>
    <property type="project" value="TreeGrafter"/>
</dbReference>
<organism evidence="13 14">
    <name type="scientific">Halioglobus maricola</name>
    <dbReference type="NCBI Taxonomy" id="2601894"/>
    <lineage>
        <taxon>Bacteria</taxon>
        <taxon>Pseudomonadati</taxon>
        <taxon>Pseudomonadota</taxon>
        <taxon>Gammaproteobacteria</taxon>
        <taxon>Cellvibrionales</taxon>
        <taxon>Halieaceae</taxon>
        <taxon>Halioglobus</taxon>
    </lineage>
</organism>
<feature type="domain" description="Prokaryotic-type class I peptide chain release factors" evidence="12">
    <location>
        <begin position="30"/>
        <end position="46"/>
    </location>
</feature>
<evidence type="ECO:0000256" key="6">
    <source>
        <dbReference type="ARBA" id="ARBA00022845"/>
    </source>
</evidence>